<dbReference type="Pfam" id="PF03780">
    <property type="entry name" value="Asp23"/>
    <property type="match status" value="1"/>
</dbReference>
<evidence type="ECO:0000313" key="2">
    <source>
        <dbReference type="EMBL" id="MEE4544778.1"/>
    </source>
</evidence>
<evidence type="ECO:0000313" key="3">
    <source>
        <dbReference type="Proteomes" id="UP001344658"/>
    </source>
</evidence>
<protein>
    <submittedName>
        <fullName evidence="2">Asp23/Gls24 family envelope stress response protein</fullName>
    </submittedName>
</protein>
<proteinExistence type="inferred from homology"/>
<sequence>MAETDTTSTNRSSRQKDVAGKTVIADTVVATIAGIATREVDGVHAMGGSASRAMGAVRGTVTRQADHTRGVKVEVGEKQAAIDLEVVVLYGTEITDAAAAIRSHVAFAIERMTGLEVVEVNINIRDVHVPGDDSDDEEDARVR</sequence>
<accession>A0ABU7PG31</accession>
<organism evidence="2 3">
    <name type="scientific">Actinacidiphila polyblastidii</name>
    <dbReference type="NCBI Taxonomy" id="3110430"/>
    <lineage>
        <taxon>Bacteria</taxon>
        <taxon>Bacillati</taxon>
        <taxon>Actinomycetota</taxon>
        <taxon>Actinomycetes</taxon>
        <taxon>Kitasatosporales</taxon>
        <taxon>Streptomycetaceae</taxon>
        <taxon>Actinacidiphila</taxon>
    </lineage>
</organism>
<reference evidence="2 3" key="1">
    <citation type="submission" date="2023-12" db="EMBL/GenBank/DDBJ databases">
        <title>Streptomyces sp. V4-01.</title>
        <authorList>
            <person name="Somphong A."/>
            <person name="Phongsopitanun W."/>
        </authorList>
    </citation>
    <scope>NUCLEOTIDE SEQUENCE [LARGE SCALE GENOMIC DNA]</scope>
    <source>
        <strain evidence="2 3">V4-01</strain>
    </source>
</reference>
<keyword evidence="3" id="KW-1185">Reference proteome</keyword>
<dbReference type="PANTHER" id="PTHR34297:SF3">
    <property type="entry name" value="ALKALINE SHOCK PROTEIN 23"/>
    <property type="match status" value="1"/>
</dbReference>
<name>A0ABU7PG31_9ACTN</name>
<comment type="similarity">
    <text evidence="1">Belongs to the asp23 family.</text>
</comment>
<dbReference type="PANTHER" id="PTHR34297">
    <property type="entry name" value="HYPOTHETICAL CYTOSOLIC PROTEIN-RELATED"/>
    <property type="match status" value="1"/>
</dbReference>
<dbReference type="InterPro" id="IPR005531">
    <property type="entry name" value="Asp23"/>
</dbReference>
<evidence type="ECO:0000256" key="1">
    <source>
        <dbReference type="ARBA" id="ARBA00005721"/>
    </source>
</evidence>
<dbReference type="EMBL" id="JAZEWV010000021">
    <property type="protein sequence ID" value="MEE4544778.1"/>
    <property type="molecule type" value="Genomic_DNA"/>
</dbReference>
<dbReference type="Proteomes" id="UP001344658">
    <property type="component" value="Unassembled WGS sequence"/>
</dbReference>
<comment type="caution">
    <text evidence="2">The sequence shown here is derived from an EMBL/GenBank/DDBJ whole genome shotgun (WGS) entry which is preliminary data.</text>
</comment>
<gene>
    <name evidence="2" type="ORF">V2S66_22770</name>
</gene>
<dbReference type="RefSeq" id="WP_330797878.1">
    <property type="nucleotide sequence ID" value="NZ_JAZEWV010000021.1"/>
</dbReference>